<proteinExistence type="predicted"/>
<dbReference type="PANTHER" id="PTHR43798">
    <property type="entry name" value="MONOACYLGLYCEROL LIPASE"/>
    <property type="match status" value="1"/>
</dbReference>
<name>A0ABM8HTL0_9BACT</name>
<dbReference type="Pfam" id="PF00561">
    <property type="entry name" value="Abhydrolase_1"/>
    <property type="match status" value="1"/>
</dbReference>
<feature type="domain" description="AB hydrolase-1" evidence="2">
    <location>
        <begin position="19"/>
        <end position="249"/>
    </location>
</feature>
<evidence type="ECO:0000259" key="2">
    <source>
        <dbReference type="Pfam" id="PF00561"/>
    </source>
</evidence>
<dbReference type="RefSeq" id="WP_221251248.1">
    <property type="nucleotide sequence ID" value="NZ_AP024355.1"/>
</dbReference>
<dbReference type="PRINTS" id="PR00412">
    <property type="entry name" value="EPOXHYDRLASE"/>
</dbReference>
<organism evidence="3 4">
    <name type="scientific">Desulfuromonas versatilis</name>
    <dbReference type="NCBI Taxonomy" id="2802975"/>
    <lineage>
        <taxon>Bacteria</taxon>
        <taxon>Pseudomonadati</taxon>
        <taxon>Thermodesulfobacteriota</taxon>
        <taxon>Desulfuromonadia</taxon>
        <taxon>Desulfuromonadales</taxon>
        <taxon>Desulfuromonadaceae</taxon>
        <taxon>Desulfuromonas</taxon>
    </lineage>
</organism>
<dbReference type="InterPro" id="IPR000073">
    <property type="entry name" value="AB_hydrolase_1"/>
</dbReference>
<dbReference type="Proteomes" id="UP001319827">
    <property type="component" value="Chromosome"/>
</dbReference>
<reference evidence="3 4" key="1">
    <citation type="journal article" date="2016" name="C (Basel)">
        <title>Selective Growth of and Electricity Production by Marine Exoelectrogenic Bacteria in Self-Aggregated Hydrogel of Microbially Reduced Graphene Oxide.</title>
        <authorList>
            <person name="Yoshida N."/>
            <person name="Goto Y."/>
            <person name="Miyata Y."/>
        </authorList>
    </citation>
    <scope>NUCLEOTIDE SEQUENCE [LARGE SCALE GENOMIC DNA]</scope>
    <source>
        <strain evidence="3 4">NIT-T3</strain>
    </source>
</reference>
<dbReference type="EMBL" id="AP024355">
    <property type="protein sequence ID" value="BCR03804.1"/>
    <property type="molecule type" value="Genomic_DNA"/>
</dbReference>
<accession>A0ABM8HTL0</accession>
<dbReference type="InterPro" id="IPR029058">
    <property type="entry name" value="AB_hydrolase_fold"/>
</dbReference>
<dbReference type="InterPro" id="IPR050266">
    <property type="entry name" value="AB_hydrolase_sf"/>
</dbReference>
<evidence type="ECO:0000313" key="3">
    <source>
        <dbReference type="EMBL" id="BCR03804.1"/>
    </source>
</evidence>
<dbReference type="InterPro" id="IPR000639">
    <property type="entry name" value="Epox_hydrolase-like"/>
</dbReference>
<protein>
    <submittedName>
        <fullName evidence="3">Alpha/beta hydrolase</fullName>
    </submittedName>
</protein>
<gene>
    <name evidence="3" type="ORF">DESUT3_08730</name>
</gene>
<keyword evidence="1 3" id="KW-0378">Hydrolase</keyword>
<dbReference type="Gene3D" id="3.40.50.1820">
    <property type="entry name" value="alpha/beta hydrolase"/>
    <property type="match status" value="1"/>
</dbReference>
<keyword evidence="4" id="KW-1185">Reference proteome</keyword>
<dbReference type="PANTHER" id="PTHR43798:SF31">
    <property type="entry name" value="AB HYDROLASE SUPERFAMILY PROTEIN YCLE"/>
    <property type="match status" value="1"/>
</dbReference>
<dbReference type="GO" id="GO:0016787">
    <property type="term" value="F:hydrolase activity"/>
    <property type="evidence" value="ECO:0007669"/>
    <property type="project" value="UniProtKB-KW"/>
</dbReference>
<reference evidence="3 4" key="2">
    <citation type="journal article" date="2021" name="Int. J. Syst. Evol. Microbiol.">
        <title>Isolation and Polyphasic Characterization of Desulfuromonas versatilis sp. Nov., an Electrogenic Bacteria Capable of Versatile Metabolism Isolated from a Graphene Oxide-Reducing Enrichment Culture.</title>
        <authorList>
            <person name="Xie L."/>
            <person name="Yoshida N."/>
            <person name="Ishii S."/>
            <person name="Meng L."/>
        </authorList>
    </citation>
    <scope>NUCLEOTIDE SEQUENCE [LARGE SCALE GENOMIC DNA]</scope>
    <source>
        <strain evidence="3 4">NIT-T3</strain>
    </source>
</reference>
<evidence type="ECO:0000313" key="4">
    <source>
        <dbReference type="Proteomes" id="UP001319827"/>
    </source>
</evidence>
<evidence type="ECO:0000256" key="1">
    <source>
        <dbReference type="ARBA" id="ARBA00022801"/>
    </source>
</evidence>
<dbReference type="PRINTS" id="PR00111">
    <property type="entry name" value="ABHYDROLASE"/>
</dbReference>
<sequence length="265" mass="28838">MRYSIDGVSLAYEEAGSGPAVLLVHGYPLNRNMWSPQRAALAGAGFRVITPDLRGFGESEAPAEGYSMARFADDLIALLDRLGIRRAAVGGMSMGGYVLLNLLERHPERLVAAMFLVTRAGADDDAGRSKRTIMAEQALAGQRGVVEETFADLLFAEQTLEENPQLVDRVTSWMRQTDPQGLAGGMLAMRDRPDYTERLPGFRIPALVIGAEKDRAVPVEQSRVLAAGIPGARRCLITGAGHMVNLERPDAFNECLLEFLQGLRL</sequence>
<dbReference type="SUPFAM" id="SSF53474">
    <property type="entry name" value="alpha/beta-Hydrolases"/>
    <property type="match status" value="1"/>
</dbReference>